<keyword evidence="4" id="KW-1185">Reference proteome</keyword>
<keyword evidence="3" id="KW-0378">Hydrolase</keyword>
<evidence type="ECO:0000256" key="1">
    <source>
        <dbReference type="ARBA" id="ARBA00005947"/>
    </source>
</evidence>
<dbReference type="PRINTS" id="PR01270">
    <property type="entry name" value="HDASUPER"/>
</dbReference>
<dbReference type="PANTHER" id="PTHR10625:SF10">
    <property type="entry name" value="HISTONE DEACETYLASE HDAC1"/>
    <property type="match status" value="1"/>
</dbReference>
<dbReference type="SUPFAM" id="SSF52768">
    <property type="entry name" value="Arginase/deacetylase"/>
    <property type="match status" value="1"/>
</dbReference>
<dbReference type="GO" id="GO:0004407">
    <property type="term" value="F:histone deacetylase activity"/>
    <property type="evidence" value="ECO:0007669"/>
    <property type="project" value="TreeGrafter"/>
</dbReference>
<dbReference type="GO" id="GO:0040029">
    <property type="term" value="P:epigenetic regulation of gene expression"/>
    <property type="evidence" value="ECO:0007669"/>
    <property type="project" value="TreeGrafter"/>
</dbReference>
<protein>
    <submittedName>
        <fullName evidence="3">Acetylspermidine deacetylase</fullName>
        <ecNumber evidence="3">3.5.1.48</ecNumber>
    </submittedName>
</protein>
<accession>A0A0A8K173</accession>
<dbReference type="InterPro" id="IPR023801">
    <property type="entry name" value="His_deacetylse_dom"/>
</dbReference>
<dbReference type="InterPro" id="IPR000286">
    <property type="entry name" value="HDACs"/>
</dbReference>
<dbReference type="Gene3D" id="3.40.800.20">
    <property type="entry name" value="Histone deacetylase domain"/>
    <property type="match status" value="1"/>
</dbReference>
<dbReference type="PANTHER" id="PTHR10625">
    <property type="entry name" value="HISTONE DEACETYLASE HDAC1-RELATED"/>
    <property type="match status" value="1"/>
</dbReference>
<gene>
    <name evidence="3" type="ORF">GL4_1076</name>
</gene>
<dbReference type="AlphaFoldDB" id="A0A0A8K173"/>
<proteinExistence type="inferred from homology"/>
<dbReference type="Pfam" id="PF00850">
    <property type="entry name" value="Hist_deacetyl"/>
    <property type="match status" value="1"/>
</dbReference>
<dbReference type="EC" id="3.5.1.48" evidence="3"/>
<dbReference type="KEGG" id="mcg:GL4_1076"/>
<evidence type="ECO:0000313" key="3">
    <source>
        <dbReference type="EMBL" id="BAQ16536.1"/>
    </source>
</evidence>
<organism evidence="3 4">
    <name type="scientific">Methyloceanibacter caenitepidi</name>
    <dbReference type="NCBI Taxonomy" id="1384459"/>
    <lineage>
        <taxon>Bacteria</taxon>
        <taxon>Pseudomonadati</taxon>
        <taxon>Pseudomonadota</taxon>
        <taxon>Alphaproteobacteria</taxon>
        <taxon>Hyphomicrobiales</taxon>
        <taxon>Hyphomicrobiaceae</taxon>
        <taxon>Methyloceanibacter</taxon>
    </lineage>
</organism>
<dbReference type="STRING" id="1384459.GL4_1076"/>
<dbReference type="CDD" id="cd11599">
    <property type="entry name" value="HDAC_classII_2"/>
    <property type="match status" value="1"/>
</dbReference>
<feature type="domain" description="Histone deacetylase" evidence="2">
    <location>
        <begin position="29"/>
        <end position="314"/>
    </location>
</feature>
<comment type="similarity">
    <text evidence="1">Belongs to the histone deacetylase family.</text>
</comment>
<dbReference type="InterPro" id="IPR023696">
    <property type="entry name" value="Ureohydrolase_dom_sf"/>
</dbReference>
<evidence type="ECO:0000259" key="2">
    <source>
        <dbReference type="Pfam" id="PF00850"/>
    </source>
</evidence>
<dbReference type="GO" id="GO:0047611">
    <property type="term" value="F:acetylspermidine deacetylase activity"/>
    <property type="evidence" value="ECO:0007669"/>
    <property type="project" value="UniProtKB-EC"/>
</dbReference>
<reference evidence="3 4" key="1">
    <citation type="submission" date="2014-09" db="EMBL/GenBank/DDBJ databases">
        <title>Genome sequencing of Methyloceanibacter caenitepidi Gela4.</title>
        <authorList>
            <person name="Takeuchi M."/>
            <person name="Susumu S."/>
            <person name="Kamagata Y."/>
            <person name="Oshima K."/>
            <person name="Hattori M."/>
            <person name="Iwasaki W."/>
        </authorList>
    </citation>
    <scope>NUCLEOTIDE SEQUENCE [LARGE SCALE GENOMIC DNA]</scope>
    <source>
        <strain evidence="3 4">Gela4</strain>
    </source>
</reference>
<name>A0A0A8K173_9HYPH</name>
<dbReference type="InterPro" id="IPR037138">
    <property type="entry name" value="His_deacetylse_dom_sf"/>
</dbReference>
<dbReference type="Proteomes" id="UP000031643">
    <property type="component" value="Chromosome"/>
</dbReference>
<sequence>MGPGDFKDRMTTLLLTHPACLAHDTGYGHPEQADRLRAIEQALADKDFADLKREEAPLADLAVLERLHPKSYVAEVKAAIPKQLHNWLDPDTVVSPGSWEAALRATGAVLHGVDQVAAGKADNAFCAVRPPGHHAEPSRAMGFCLFNSVAVAALHARAVHGAERVAVIDFDVHHGNGTQAAFWNDEDLFYGSTHQMPLFPGTGAKDETGVGNIWNAPLAPGDGGKDFREAYSAQIAPALDAFAPDFVLVSAGFDAHLRDPLAQLRLQEDDFAWVTEQLLEAAAKHSGGKLVSTLEGGYDLEALGSSTAVHVKTLMGA</sequence>
<evidence type="ECO:0000313" key="4">
    <source>
        <dbReference type="Proteomes" id="UP000031643"/>
    </source>
</evidence>
<dbReference type="HOGENOM" id="CLU_007727_8_1_5"/>
<dbReference type="EMBL" id="AP014648">
    <property type="protein sequence ID" value="BAQ16536.1"/>
    <property type="molecule type" value="Genomic_DNA"/>
</dbReference>